<dbReference type="Proteomes" id="UP000075680">
    <property type="component" value="Unassembled WGS sequence"/>
</dbReference>
<evidence type="ECO:0000256" key="1">
    <source>
        <dbReference type="SAM" id="Coils"/>
    </source>
</evidence>
<dbReference type="PATRIC" id="fig|52133.18.peg.149"/>
<keyword evidence="1" id="KW-0175">Coiled coil</keyword>
<dbReference type="RefSeq" id="WP_081105921.1">
    <property type="nucleotide sequence ID" value="NZ_JRUE01000022.1"/>
</dbReference>
<reference evidence="2 3" key="1">
    <citation type="journal article" date="2016" name="Sci. Rep.">
        <title>Genomic and phenotypic characterization of the species Acinetobacter venetianus.</title>
        <authorList>
            <person name="Fondi M."/>
            <person name="Maida I."/>
            <person name="Perrin E."/>
            <person name="Orlandini V."/>
            <person name="La Torre L."/>
            <person name="Bosi E."/>
            <person name="Negroni A."/>
            <person name="Zanaroli G."/>
            <person name="Fava F."/>
            <person name="Decorosi F."/>
            <person name="Giovannetti L."/>
            <person name="Viti C."/>
            <person name="Vaneechoutte M."/>
            <person name="Dijkshoorn L."/>
            <person name="Fani R."/>
        </authorList>
    </citation>
    <scope>NUCLEOTIDE SEQUENCE [LARGE SCALE GENOMIC DNA]</scope>
    <source>
        <strain evidence="2 3">LUH5627</strain>
    </source>
</reference>
<dbReference type="AlphaFoldDB" id="A0A150I3M4"/>
<proteinExistence type="predicted"/>
<organism evidence="2 3">
    <name type="scientific">Acinetobacter venetianus</name>
    <dbReference type="NCBI Taxonomy" id="52133"/>
    <lineage>
        <taxon>Bacteria</taxon>
        <taxon>Pseudomonadati</taxon>
        <taxon>Pseudomonadota</taxon>
        <taxon>Gammaproteobacteria</taxon>
        <taxon>Moraxellales</taxon>
        <taxon>Moraxellaceae</taxon>
        <taxon>Acinetobacter</taxon>
    </lineage>
</organism>
<evidence type="ECO:0000313" key="2">
    <source>
        <dbReference type="EMBL" id="KXZ74209.1"/>
    </source>
</evidence>
<protein>
    <submittedName>
        <fullName evidence="2">Uncharacterized protein</fullName>
    </submittedName>
</protein>
<comment type="caution">
    <text evidence="2">The sequence shown here is derived from an EMBL/GenBank/DDBJ whole genome shotgun (WGS) entry which is preliminary data.</text>
</comment>
<evidence type="ECO:0000313" key="3">
    <source>
        <dbReference type="Proteomes" id="UP000075680"/>
    </source>
</evidence>
<dbReference type="EMBL" id="JRUE01000022">
    <property type="protein sequence ID" value="KXZ74209.1"/>
    <property type="molecule type" value="Genomic_DNA"/>
</dbReference>
<name>A0A150I3M4_9GAMM</name>
<gene>
    <name evidence="2" type="ORF">AVENLUH5627_00144</name>
</gene>
<sequence>MSNLTEHKCAGKCPEFRGEQCHHCLIAQVEKREFELGVAPDSAYFIGIDLAADEEDKSVEVAYCVLYLPKRCTGLLTCTWWCRVGGAGMRSEFENSIKWSSSYEKLVYQHGERLFIFDDGKYKIAAVQLAWAVFKEKQTEVDELQKRINDSQDIIESILARSLDNPEIQDLCGQLIDVLEKGIKGGAA</sequence>
<feature type="coiled-coil region" evidence="1">
    <location>
        <begin position="134"/>
        <end position="161"/>
    </location>
</feature>
<accession>A0A150I3M4</accession>